<dbReference type="GO" id="GO:0005811">
    <property type="term" value="C:lipid droplet"/>
    <property type="evidence" value="ECO:0007669"/>
    <property type="project" value="TreeGrafter"/>
</dbReference>
<dbReference type="SUPFAM" id="SSF56801">
    <property type="entry name" value="Acetyl-CoA synthetase-like"/>
    <property type="match status" value="1"/>
</dbReference>
<evidence type="ECO:0000256" key="5">
    <source>
        <dbReference type="ARBA" id="ARBA00036813"/>
    </source>
</evidence>
<dbReference type="InterPro" id="IPR020845">
    <property type="entry name" value="AMP-binding_CS"/>
</dbReference>
<reference evidence="7 8" key="1">
    <citation type="journal article" date="2013" name="BMC Genomics">
        <title>The genome and transcriptome of the pine saprophyte Ophiostoma piceae, and a comparison with the bark beetle-associated pine pathogen Grosmannia clavigera.</title>
        <authorList>
            <person name="Haridas S."/>
            <person name="Wang Y."/>
            <person name="Lim L."/>
            <person name="Massoumi Alamouti S."/>
            <person name="Jackman S."/>
            <person name="Docking R."/>
            <person name="Robertson G."/>
            <person name="Birol I."/>
            <person name="Bohlmann J."/>
            <person name="Breuil C."/>
        </authorList>
    </citation>
    <scope>NUCLEOTIDE SEQUENCE [LARGE SCALE GENOMIC DNA]</scope>
    <source>
        <strain evidence="7 8">UAMH 11346</strain>
    </source>
</reference>
<protein>
    <submittedName>
        <fullName evidence="7">Long-chain-fatty-acid-ligase</fullName>
    </submittedName>
</protein>
<dbReference type="Gene3D" id="3.40.50.12780">
    <property type="entry name" value="N-terminal domain of ligase-like"/>
    <property type="match status" value="1"/>
</dbReference>
<evidence type="ECO:0000256" key="4">
    <source>
        <dbReference type="ARBA" id="ARBA00022840"/>
    </source>
</evidence>
<dbReference type="OrthoDB" id="1700726at2759"/>
<dbReference type="eggNOG" id="KOG1180">
    <property type="taxonomic scope" value="Eukaryota"/>
</dbReference>
<dbReference type="STRING" id="1262450.S3CHH0"/>
<name>S3CHH0_OPHP1</name>
<evidence type="ECO:0000259" key="6">
    <source>
        <dbReference type="Pfam" id="PF00501"/>
    </source>
</evidence>
<dbReference type="PANTHER" id="PTHR43272:SF83">
    <property type="entry name" value="ACYL-COA SYNTHETASE LONG-CHAIN, ISOFORM J"/>
    <property type="match status" value="1"/>
</dbReference>
<dbReference type="GO" id="GO:0005886">
    <property type="term" value="C:plasma membrane"/>
    <property type="evidence" value="ECO:0007669"/>
    <property type="project" value="TreeGrafter"/>
</dbReference>
<keyword evidence="8" id="KW-1185">Reference proteome</keyword>
<dbReference type="HOGENOM" id="CLU_000022_45_2_1"/>
<dbReference type="GO" id="GO:0005783">
    <property type="term" value="C:endoplasmic reticulum"/>
    <property type="evidence" value="ECO:0007669"/>
    <property type="project" value="TreeGrafter"/>
</dbReference>
<dbReference type="Pfam" id="PF00501">
    <property type="entry name" value="AMP-binding"/>
    <property type="match status" value="1"/>
</dbReference>
<dbReference type="PANTHER" id="PTHR43272">
    <property type="entry name" value="LONG-CHAIN-FATTY-ACID--COA LIGASE"/>
    <property type="match status" value="1"/>
</dbReference>
<dbReference type="InterPro" id="IPR042099">
    <property type="entry name" value="ANL_N_sf"/>
</dbReference>
<comment type="similarity">
    <text evidence="1">Belongs to the ATP-dependent AMP-binding enzyme family.</text>
</comment>
<keyword evidence="3" id="KW-0547">Nucleotide-binding</keyword>
<dbReference type="InterPro" id="IPR000873">
    <property type="entry name" value="AMP-dep_synth/lig_dom"/>
</dbReference>
<evidence type="ECO:0000256" key="2">
    <source>
        <dbReference type="ARBA" id="ARBA00022598"/>
    </source>
</evidence>
<evidence type="ECO:0000313" key="7">
    <source>
        <dbReference type="EMBL" id="EPE05773.1"/>
    </source>
</evidence>
<evidence type="ECO:0000256" key="1">
    <source>
        <dbReference type="ARBA" id="ARBA00006432"/>
    </source>
</evidence>
<dbReference type="AlphaFoldDB" id="S3CHH0"/>
<dbReference type="GO" id="GO:0004467">
    <property type="term" value="F:long-chain fatty acid-CoA ligase activity"/>
    <property type="evidence" value="ECO:0007669"/>
    <property type="project" value="UniProtKB-EC"/>
</dbReference>
<dbReference type="GO" id="GO:0035336">
    <property type="term" value="P:long-chain fatty-acyl-CoA metabolic process"/>
    <property type="evidence" value="ECO:0007669"/>
    <property type="project" value="TreeGrafter"/>
</dbReference>
<dbReference type="GO" id="GO:0005524">
    <property type="term" value="F:ATP binding"/>
    <property type="evidence" value="ECO:0007669"/>
    <property type="project" value="UniProtKB-KW"/>
</dbReference>
<accession>S3CHH0</accession>
<evidence type="ECO:0000313" key="8">
    <source>
        <dbReference type="Proteomes" id="UP000016923"/>
    </source>
</evidence>
<dbReference type="VEuPathDB" id="FungiDB:F503_08304"/>
<dbReference type="EMBL" id="KE148155">
    <property type="protein sequence ID" value="EPE05773.1"/>
    <property type="molecule type" value="Genomic_DNA"/>
</dbReference>
<dbReference type="PROSITE" id="PS00455">
    <property type="entry name" value="AMP_BINDING"/>
    <property type="match status" value="1"/>
</dbReference>
<dbReference type="OMA" id="HADPEHS"/>
<dbReference type="Proteomes" id="UP000016923">
    <property type="component" value="Unassembled WGS sequence"/>
</dbReference>
<comment type="catalytic activity">
    <reaction evidence="5">
        <text>a long-chain fatty acid + ATP + CoA = a long-chain fatty acyl-CoA + AMP + diphosphate</text>
        <dbReference type="Rhea" id="RHEA:15421"/>
        <dbReference type="ChEBI" id="CHEBI:30616"/>
        <dbReference type="ChEBI" id="CHEBI:33019"/>
        <dbReference type="ChEBI" id="CHEBI:57287"/>
        <dbReference type="ChEBI" id="CHEBI:57560"/>
        <dbReference type="ChEBI" id="CHEBI:83139"/>
        <dbReference type="ChEBI" id="CHEBI:456215"/>
        <dbReference type="EC" id="6.2.1.3"/>
    </reaction>
</comment>
<feature type="domain" description="AMP-dependent synthetase/ligase" evidence="6">
    <location>
        <begin position="110"/>
        <end position="537"/>
    </location>
</feature>
<organism evidence="7 8">
    <name type="scientific">Ophiostoma piceae (strain UAMH 11346)</name>
    <name type="common">Sap stain fungus</name>
    <dbReference type="NCBI Taxonomy" id="1262450"/>
    <lineage>
        <taxon>Eukaryota</taxon>
        <taxon>Fungi</taxon>
        <taxon>Dikarya</taxon>
        <taxon>Ascomycota</taxon>
        <taxon>Pezizomycotina</taxon>
        <taxon>Sordariomycetes</taxon>
        <taxon>Sordariomycetidae</taxon>
        <taxon>Ophiostomatales</taxon>
        <taxon>Ophiostomataceae</taxon>
        <taxon>Ophiostoma</taxon>
    </lineage>
</organism>
<sequence length="719" mass="77577">MSFWQTASTFPLRAVQQAPYSVEVPGAVAVPGETIPRRHTKAKDGLWDRPAPEADTLFSLIKLSVATYPNETAIGSRQFVGIHKEVKQVTKVVDGEVRKVDKEWSFFELSDYSYLTYTEYFTQLCQVGAGLRKLGLNKNDRLHVFASTSPQWIAIAHGCSSQSLTIVTAYDTLGESGVQHSLTQTGAVAMFIDPHLFKTASGPIKSAESMRYIIYNDLSNQPVAPEEIEAFRQNHPHLQVLSFTELRGLGTDAEGKPNLPVDAPAPEDTFCIMYTSGSTGLPKGVPVTHANFVAAIAGLLSVVEESVSHNERILAYLPLAHIFELVVENLVLFVGATLGYGSPRTLTDGSMKNGCKGDLRAFRPTILVGVPQVWETVRKGVAGGVENASPVAKKLFWGYFALKNFLMEKNLIVGPVAGVVSRIDKIVFAKVRTSTGGNLRFIVNGASGIAAGTKRFLSLVVAPMIGGYGLTETCGNGSLGSPLQWTNTAIGAMSAAIEVKLVGQPDLGYNANPAPGSGEDPHGEILIRGNSVVSEYFNNPEETAEAITADGWFRTGDIGAFDSKGHIRVVDRMKNLIKMQGGEYIALEKLEAIYRGAPTVHNIMVYGDAEHTRPIAVVCVNEKALEELAAKNGITIGDSDSDSAVELHQNPKVKALVLKELQAVAKAANLTPIEVVQGAALVDEEWTPINGLVTATQKVNRRKIKETYKDEVKAAFGDK</sequence>
<proteinExistence type="inferred from homology"/>
<evidence type="ECO:0000256" key="3">
    <source>
        <dbReference type="ARBA" id="ARBA00022741"/>
    </source>
</evidence>
<keyword evidence="2 7" id="KW-0436">Ligase</keyword>
<keyword evidence="4" id="KW-0067">ATP-binding</keyword>
<gene>
    <name evidence="7" type="ORF">F503_08304</name>
</gene>